<dbReference type="Pfam" id="PF01702">
    <property type="entry name" value="TGT"/>
    <property type="match status" value="1"/>
</dbReference>
<comment type="subcellular location">
    <subcellularLocation>
        <location evidence="6">Cytoplasm</location>
    </subcellularLocation>
</comment>
<accession>A0A409VXZ0</accession>
<dbReference type="InterPro" id="IPR004803">
    <property type="entry name" value="TGT"/>
</dbReference>
<comment type="cofactor">
    <cofactor evidence="6">
        <name>Zn(2+)</name>
        <dbReference type="ChEBI" id="CHEBI:29105"/>
    </cofactor>
</comment>
<keyword evidence="2 6" id="KW-0808">Transferase</keyword>
<keyword evidence="4 6" id="KW-0479">Metal-binding</keyword>
<proteinExistence type="inferred from homology"/>
<dbReference type="PANTHER" id="PTHR43530:SF1">
    <property type="entry name" value="QUEUINE TRNA-RIBOSYLTRANSFERASE CATALYTIC SUBUNIT 1"/>
    <property type="match status" value="1"/>
</dbReference>
<dbReference type="EC" id="2.4.2.64" evidence="6"/>
<dbReference type="GO" id="GO:0046872">
    <property type="term" value="F:metal ion binding"/>
    <property type="evidence" value="ECO:0007669"/>
    <property type="project" value="UniProtKB-KW"/>
</dbReference>
<feature type="binding site" evidence="6">
    <location>
        <position position="340"/>
    </location>
    <ligand>
        <name>Zn(2+)</name>
        <dbReference type="ChEBI" id="CHEBI:29105"/>
    </ligand>
</feature>
<feature type="binding site" evidence="6">
    <location>
        <position position="366"/>
    </location>
    <ligand>
        <name>Zn(2+)</name>
        <dbReference type="ChEBI" id="CHEBI:29105"/>
    </ligand>
</feature>
<dbReference type="NCBIfam" id="TIGR00430">
    <property type="entry name" value="Q_tRNA_tgt"/>
    <property type="match status" value="1"/>
</dbReference>
<comment type="caution">
    <text evidence="8">The sequence shown here is derived from an EMBL/GenBank/DDBJ whole genome shotgun (WGS) entry which is preliminary data.</text>
</comment>
<dbReference type="HAMAP" id="MF_00168">
    <property type="entry name" value="Q_tRNA_Tgt"/>
    <property type="match status" value="1"/>
</dbReference>
<name>A0A409VXZ0_9AGAR</name>
<dbReference type="FunCoup" id="A0A409VXZ0">
    <property type="interactions" value="180"/>
</dbReference>
<feature type="active site" description="Nucleophile" evidence="6">
    <location>
        <position position="297"/>
    </location>
</feature>
<protein>
    <recommendedName>
        <fullName evidence="6">Queuine tRNA-ribosyltransferase catalytic subunit 1</fullName>
        <ecNumber evidence="6">2.4.2.64</ecNumber>
    </recommendedName>
    <alternativeName>
        <fullName evidence="6">Guanine insertion enzyme</fullName>
    </alternativeName>
    <alternativeName>
        <fullName evidence="6">tRNA-guanine transglycosylase</fullName>
    </alternativeName>
</protein>
<feature type="region of interest" description="RNA binding" evidence="6">
    <location>
        <begin position="278"/>
        <end position="284"/>
    </location>
</feature>
<gene>
    <name evidence="8" type="ORF">CVT26_011630</name>
</gene>
<feature type="active site" description="Proton acceptor" evidence="6">
    <location>
        <position position="100"/>
    </location>
</feature>
<dbReference type="NCBIfam" id="TIGR00449">
    <property type="entry name" value="tgt_general"/>
    <property type="match status" value="1"/>
</dbReference>
<evidence type="ECO:0000259" key="7">
    <source>
        <dbReference type="Pfam" id="PF01702"/>
    </source>
</evidence>
<keyword evidence="3 6" id="KW-0819">tRNA processing</keyword>
<evidence type="ECO:0000256" key="5">
    <source>
        <dbReference type="ARBA" id="ARBA00022833"/>
    </source>
</evidence>
<evidence type="ECO:0000256" key="2">
    <source>
        <dbReference type="ARBA" id="ARBA00022679"/>
    </source>
</evidence>
<dbReference type="GO" id="GO:0008479">
    <property type="term" value="F:tRNA-guanosine(34) queuine transglycosylase activity"/>
    <property type="evidence" value="ECO:0007669"/>
    <property type="project" value="UniProtKB-UniRule"/>
</dbReference>
<evidence type="ECO:0000313" key="9">
    <source>
        <dbReference type="Proteomes" id="UP000284706"/>
    </source>
</evidence>
<dbReference type="GO" id="GO:0006400">
    <property type="term" value="P:tRNA modification"/>
    <property type="evidence" value="ECO:0007669"/>
    <property type="project" value="InterPro"/>
</dbReference>
<feature type="binding site" evidence="6">
    <location>
        <position position="337"/>
    </location>
    <ligand>
        <name>Zn(2+)</name>
        <dbReference type="ChEBI" id="CHEBI:29105"/>
    </ligand>
</feature>
<feature type="binding site" evidence="6">
    <location>
        <position position="200"/>
    </location>
    <ligand>
        <name>substrate</name>
    </ligand>
</feature>
<dbReference type="Gene3D" id="3.20.20.105">
    <property type="entry name" value="Queuine tRNA-ribosyltransferase-like"/>
    <property type="match status" value="1"/>
</dbReference>
<dbReference type="InterPro" id="IPR002616">
    <property type="entry name" value="tRNA_ribo_trans-like"/>
</dbReference>
<feature type="binding site" evidence="6">
    <location>
        <begin position="100"/>
        <end position="104"/>
    </location>
    <ligand>
        <name>substrate</name>
    </ligand>
</feature>
<feature type="binding site" evidence="6">
    <location>
        <position position="335"/>
    </location>
    <ligand>
        <name>Zn(2+)</name>
        <dbReference type="ChEBI" id="CHEBI:29105"/>
    </ligand>
</feature>
<dbReference type="InParanoid" id="A0A409VXZ0"/>
<comment type="subunit">
    <text evidence="6">Heterodimer of a catalytic subunit and an accessory subunit.</text>
</comment>
<feature type="domain" description="tRNA-guanine(15) transglycosylase-like" evidence="7">
    <location>
        <begin position="21"/>
        <end position="398"/>
    </location>
</feature>
<organism evidence="8 9">
    <name type="scientific">Gymnopilus dilepis</name>
    <dbReference type="NCBI Taxonomy" id="231916"/>
    <lineage>
        <taxon>Eukaryota</taxon>
        <taxon>Fungi</taxon>
        <taxon>Dikarya</taxon>
        <taxon>Basidiomycota</taxon>
        <taxon>Agaricomycotina</taxon>
        <taxon>Agaricomycetes</taxon>
        <taxon>Agaricomycetidae</taxon>
        <taxon>Agaricales</taxon>
        <taxon>Agaricineae</taxon>
        <taxon>Hymenogastraceae</taxon>
        <taxon>Gymnopilus</taxon>
    </lineage>
</organism>
<dbReference type="AlphaFoldDB" id="A0A409VXZ0"/>
<comment type="function">
    <text evidence="6">Catalytic subunit of the queuine tRNA-ribosyltransferase (TGT) that catalyzes the base-exchange of a guanine (G) residue with queuine (Q) at position 34 (anticodon wobble position) in tRNAs with GU(N) anticodons (tRNA-Asp, -Asn, -His and -Tyr), resulting in the hypermodified nucleoside queuosine (7-(((4,5-cis-dihydroxy-2-cyclopenten-1-yl)amino)methyl)-7-deazaguanosine). Catalysis occurs through a double-displacement mechanism. The nucleophile active site attacks the C1' of nucleotide 34 to detach the guanine base from the RNA, forming a covalent enzyme-RNA intermediate. The proton acceptor active site deprotonates the incoming queuine, allowing a nucleophilic attack on the C1' of the ribose to form the product.</text>
</comment>
<dbReference type="STRING" id="231916.A0A409VXZ0"/>
<dbReference type="PANTHER" id="PTHR43530">
    <property type="entry name" value="QUEUINE TRNA-RIBOSYLTRANSFERASE CATALYTIC SUBUNIT 1"/>
    <property type="match status" value="1"/>
</dbReference>
<comment type="catalytic activity">
    <reaction evidence="6">
        <text>guanosine(34) in tRNA + queuine = queuosine(34) in tRNA + guanine</text>
        <dbReference type="Rhea" id="RHEA:16633"/>
        <dbReference type="Rhea" id="RHEA-COMP:10341"/>
        <dbReference type="Rhea" id="RHEA-COMP:18571"/>
        <dbReference type="ChEBI" id="CHEBI:16235"/>
        <dbReference type="ChEBI" id="CHEBI:17433"/>
        <dbReference type="ChEBI" id="CHEBI:74269"/>
        <dbReference type="ChEBI" id="CHEBI:194431"/>
        <dbReference type="EC" id="2.4.2.64"/>
    </reaction>
</comment>
<keyword evidence="9" id="KW-1185">Reference proteome</keyword>
<dbReference type="Proteomes" id="UP000284706">
    <property type="component" value="Unassembled WGS sequence"/>
</dbReference>
<reference evidence="8 9" key="1">
    <citation type="journal article" date="2018" name="Evol. Lett.">
        <title>Horizontal gene cluster transfer increased hallucinogenic mushroom diversity.</title>
        <authorList>
            <person name="Reynolds H.T."/>
            <person name="Vijayakumar V."/>
            <person name="Gluck-Thaler E."/>
            <person name="Korotkin H.B."/>
            <person name="Matheny P.B."/>
            <person name="Slot J.C."/>
        </authorList>
    </citation>
    <scope>NUCLEOTIDE SEQUENCE [LARGE SCALE GENOMIC DNA]</scope>
    <source>
        <strain evidence="8 9">SRW20</strain>
    </source>
</reference>
<feature type="binding site" evidence="6">
    <location>
        <position position="154"/>
    </location>
    <ligand>
        <name>substrate</name>
    </ligand>
</feature>
<dbReference type="GO" id="GO:0005829">
    <property type="term" value="C:cytosol"/>
    <property type="evidence" value="ECO:0007669"/>
    <property type="project" value="TreeGrafter"/>
</dbReference>
<sequence length="443" mass="48174">MTSVFLRRPMHFEIVAKCHTTKARVSRMTLAHGVTMLPTFMPVATQAAIKGLTAQQIEALGVTLILNNTYHLNLRPGLEVLNAAGGAHKFQGWNGNLLTDSGGFQLVSLSKFTTITEEGALFSSPFTGEPTMLTPEESISIQHAIGADIIMQLDDVVSSLTTGSRVEEAMERSVRWLDRCILQHEKSGKKGQQNLFAIVQGGLDPQLRDRCLDAMIERRNGVAGYAIGGLSGGEEKGLSGTTYCPRTCSKHHQMSSGECNIKQCADKLPEERPRYSMGIGFAEDLLVCVALGVDMADCVFPTRTARFGVALTHKGPVNLKLSKHAKDLKPIDESCPCPTCRDGTSRAMLNHIVTHETAAAHAITLHNIVFQAQVMGRAREAIIAGTFPDYLCKFFAEYFGDTGYPEWCVNALRSVGVDLLEGNEKAKMIPGSGAKWEYASLDA</sequence>
<evidence type="ECO:0000256" key="1">
    <source>
        <dbReference type="ARBA" id="ARBA00022676"/>
    </source>
</evidence>
<dbReference type="InterPro" id="IPR036511">
    <property type="entry name" value="TGT-like_sf"/>
</dbReference>
<evidence type="ECO:0000256" key="3">
    <source>
        <dbReference type="ARBA" id="ARBA00022694"/>
    </source>
</evidence>
<keyword evidence="5 6" id="KW-0862">Zinc</keyword>
<feature type="binding site" evidence="6">
    <location>
        <position position="229"/>
    </location>
    <ligand>
        <name>substrate</name>
    </ligand>
</feature>
<keyword evidence="1 6" id="KW-0328">Glycosyltransferase</keyword>
<dbReference type="EMBL" id="NHYE01005516">
    <property type="protein sequence ID" value="PPQ71090.1"/>
    <property type="molecule type" value="Genomic_DNA"/>
</dbReference>
<feature type="region of interest" description="RNA binding; important for wobble base 34 recognition" evidence="6">
    <location>
        <begin position="302"/>
        <end position="306"/>
    </location>
</feature>
<dbReference type="OrthoDB" id="10249838at2759"/>
<evidence type="ECO:0000256" key="6">
    <source>
        <dbReference type="HAMAP-Rule" id="MF_03218"/>
    </source>
</evidence>
<keyword evidence="6" id="KW-0963">Cytoplasm</keyword>
<dbReference type="SUPFAM" id="SSF51713">
    <property type="entry name" value="tRNA-guanine transglycosylase"/>
    <property type="match status" value="1"/>
</dbReference>
<evidence type="ECO:0000256" key="4">
    <source>
        <dbReference type="ARBA" id="ARBA00022723"/>
    </source>
</evidence>
<comment type="similarity">
    <text evidence="6">Belongs to the queuine tRNA-ribosyltransferase family.</text>
</comment>
<evidence type="ECO:0000313" key="8">
    <source>
        <dbReference type="EMBL" id="PPQ71090.1"/>
    </source>
</evidence>